<evidence type="ECO:0000313" key="2">
    <source>
        <dbReference type="EMBL" id="VDL89308.1"/>
    </source>
</evidence>
<proteinExistence type="predicted"/>
<sequence>MRLNYKRFIDQASSFPFSPLSDRLSLRMSDYAADLERKVASFERAWAQVCALVDQLCSTMSALRADYSAFGMPVHLTFLSGQRRVFLSSYERTVRRVKYRCLHGLRYSVVHYFLVRLINSSAFLGSVSLFYALRINSRPSATFTVYTDVSLKKC</sequence>
<evidence type="ECO:0000256" key="1">
    <source>
        <dbReference type="SAM" id="Phobius"/>
    </source>
</evidence>
<dbReference type="EMBL" id="UYSU01032377">
    <property type="protein sequence ID" value="VDL89308.1"/>
    <property type="molecule type" value="Genomic_DNA"/>
</dbReference>
<feature type="transmembrane region" description="Helical" evidence="1">
    <location>
        <begin position="113"/>
        <end position="133"/>
    </location>
</feature>
<dbReference type="Proteomes" id="UP000275846">
    <property type="component" value="Unassembled WGS sequence"/>
</dbReference>
<dbReference type="WBParaSite" id="SSLN_0000302301-mRNA-1">
    <property type="protein sequence ID" value="SSLN_0000302301-mRNA-1"/>
    <property type="gene ID" value="SSLN_0000302301"/>
</dbReference>
<reference evidence="4" key="1">
    <citation type="submission" date="2016-06" db="UniProtKB">
        <authorList>
            <consortium name="WormBaseParasite"/>
        </authorList>
    </citation>
    <scope>IDENTIFICATION</scope>
</reference>
<organism evidence="4">
    <name type="scientific">Schistocephalus solidus</name>
    <name type="common">Tapeworm</name>
    <dbReference type="NCBI Taxonomy" id="70667"/>
    <lineage>
        <taxon>Eukaryota</taxon>
        <taxon>Metazoa</taxon>
        <taxon>Spiralia</taxon>
        <taxon>Lophotrochozoa</taxon>
        <taxon>Platyhelminthes</taxon>
        <taxon>Cestoda</taxon>
        <taxon>Eucestoda</taxon>
        <taxon>Diphyllobothriidea</taxon>
        <taxon>Diphyllobothriidae</taxon>
        <taxon>Schistocephalus</taxon>
    </lineage>
</organism>
<name>A0A183SFC5_SCHSO</name>
<accession>A0A183SFC5</accession>
<evidence type="ECO:0000313" key="4">
    <source>
        <dbReference type="WBParaSite" id="SSLN_0000302301-mRNA-1"/>
    </source>
</evidence>
<keyword evidence="1" id="KW-0812">Transmembrane</keyword>
<protein>
    <submittedName>
        <fullName evidence="4">DHC_N1 domain-containing protein</fullName>
    </submittedName>
</protein>
<reference evidence="2 3" key="2">
    <citation type="submission" date="2018-11" db="EMBL/GenBank/DDBJ databases">
        <authorList>
            <consortium name="Pathogen Informatics"/>
        </authorList>
    </citation>
    <scope>NUCLEOTIDE SEQUENCE [LARGE SCALE GENOMIC DNA]</scope>
    <source>
        <strain evidence="2 3">NST_G2</strain>
    </source>
</reference>
<keyword evidence="3" id="KW-1185">Reference proteome</keyword>
<keyword evidence="1" id="KW-1133">Transmembrane helix</keyword>
<dbReference type="AlphaFoldDB" id="A0A183SFC5"/>
<evidence type="ECO:0000313" key="3">
    <source>
        <dbReference type="Proteomes" id="UP000275846"/>
    </source>
</evidence>
<keyword evidence="1" id="KW-0472">Membrane</keyword>
<gene>
    <name evidence="2" type="ORF">SSLN_LOCUS2923</name>
</gene>